<accession>A0A9D1LG56</accession>
<gene>
    <name evidence="2" type="ORF">IAD18_07195</name>
</gene>
<comment type="caution">
    <text evidence="2">The sequence shown here is derived from an EMBL/GenBank/DDBJ whole genome shotgun (WGS) entry which is preliminary data.</text>
</comment>
<keyword evidence="1" id="KW-1133">Transmembrane helix</keyword>
<dbReference type="Proteomes" id="UP000824076">
    <property type="component" value="Unassembled WGS sequence"/>
</dbReference>
<proteinExistence type="predicted"/>
<evidence type="ECO:0000313" key="2">
    <source>
        <dbReference type="EMBL" id="HIU39433.1"/>
    </source>
</evidence>
<organism evidence="2 3">
    <name type="scientific">Candidatus Limisoma intestinavium</name>
    <dbReference type="NCBI Taxonomy" id="2840856"/>
    <lineage>
        <taxon>Bacteria</taxon>
        <taxon>Pseudomonadati</taxon>
        <taxon>Bacteroidota</taxon>
        <taxon>Bacteroidia</taxon>
        <taxon>Bacteroidales</taxon>
        <taxon>Candidatus Limisoma</taxon>
    </lineage>
</organism>
<dbReference type="EMBL" id="DVMS01000200">
    <property type="protein sequence ID" value="HIU39433.1"/>
    <property type="molecule type" value="Genomic_DNA"/>
</dbReference>
<protein>
    <submittedName>
        <fullName evidence="2">Uncharacterized protein</fullName>
    </submittedName>
</protein>
<name>A0A9D1LG56_9BACT</name>
<sequence length="129" mass="15572">MKFQLYFFNRKSRETTYFSITNPFSDCHTEPFWCKDNQKLIIFALFWHISKVEDAFSCILLQSSHRHRFAFELFQFYKAARLRIFACLTAFLIFAGQRRKQIQNQQKSYGFICANIARVFGKRRKFVPE</sequence>
<reference evidence="2" key="2">
    <citation type="journal article" date="2021" name="PeerJ">
        <title>Extensive microbial diversity within the chicken gut microbiome revealed by metagenomics and culture.</title>
        <authorList>
            <person name="Gilroy R."/>
            <person name="Ravi A."/>
            <person name="Getino M."/>
            <person name="Pursley I."/>
            <person name="Horton D.L."/>
            <person name="Alikhan N.F."/>
            <person name="Baker D."/>
            <person name="Gharbi K."/>
            <person name="Hall N."/>
            <person name="Watson M."/>
            <person name="Adriaenssens E.M."/>
            <person name="Foster-Nyarko E."/>
            <person name="Jarju S."/>
            <person name="Secka A."/>
            <person name="Antonio M."/>
            <person name="Oren A."/>
            <person name="Chaudhuri R.R."/>
            <person name="La Ragione R."/>
            <person name="Hildebrand F."/>
            <person name="Pallen M.J."/>
        </authorList>
    </citation>
    <scope>NUCLEOTIDE SEQUENCE</scope>
    <source>
        <strain evidence="2">17073</strain>
    </source>
</reference>
<reference evidence="2" key="1">
    <citation type="submission" date="2020-10" db="EMBL/GenBank/DDBJ databases">
        <authorList>
            <person name="Gilroy R."/>
        </authorList>
    </citation>
    <scope>NUCLEOTIDE SEQUENCE</scope>
    <source>
        <strain evidence="2">17073</strain>
    </source>
</reference>
<evidence type="ECO:0000313" key="3">
    <source>
        <dbReference type="Proteomes" id="UP000824076"/>
    </source>
</evidence>
<keyword evidence="1" id="KW-0812">Transmembrane</keyword>
<keyword evidence="1" id="KW-0472">Membrane</keyword>
<evidence type="ECO:0000256" key="1">
    <source>
        <dbReference type="SAM" id="Phobius"/>
    </source>
</evidence>
<feature type="transmembrane region" description="Helical" evidence="1">
    <location>
        <begin position="80"/>
        <end position="97"/>
    </location>
</feature>
<dbReference type="AlphaFoldDB" id="A0A9D1LG56"/>